<name>A0A1Y5IJG2_OSTTA</name>
<reference evidence="2" key="1">
    <citation type="submission" date="2017-04" db="EMBL/GenBank/DDBJ databases">
        <title>Population genomics of picophytoplankton unveils novel chromosome hypervariability.</title>
        <authorList>
            <consortium name="DOE Joint Genome Institute"/>
            <person name="Blanc-Mathieu R."/>
            <person name="Krasovec M."/>
            <person name="Hebrard M."/>
            <person name="Yau S."/>
            <person name="Desgranges E."/>
            <person name="Martin J."/>
            <person name="Schackwitz W."/>
            <person name="Kuo A."/>
            <person name="Salin G."/>
            <person name="Donnadieu C."/>
            <person name="Desdevises Y."/>
            <person name="Sanchez-Ferandin S."/>
            <person name="Moreau H."/>
            <person name="Rivals E."/>
            <person name="Grigoriev I.V."/>
            <person name="Grimsley N."/>
            <person name="Eyre-Walker A."/>
            <person name="Piganeau G."/>
        </authorList>
    </citation>
    <scope>NUCLEOTIDE SEQUENCE [LARGE SCALE GENOMIC DNA]</scope>
    <source>
        <strain evidence="2">RCC 1115</strain>
    </source>
</reference>
<dbReference type="EMBL" id="KZ155771">
    <property type="protein sequence ID" value="OUS49710.1"/>
    <property type="molecule type" value="Genomic_DNA"/>
</dbReference>
<organism evidence="2">
    <name type="scientific">Ostreococcus tauri</name>
    <name type="common">Marine green alga</name>
    <dbReference type="NCBI Taxonomy" id="70448"/>
    <lineage>
        <taxon>Eukaryota</taxon>
        <taxon>Viridiplantae</taxon>
        <taxon>Chlorophyta</taxon>
        <taxon>Mamiellophyceae</taxon>
        <taxon>Mamiellales</taxon>
        <taxon>Bathycoccaceae</taxon>
        <taxon>Ostreococcus</taxon>
    </lineage>
</organism>
<feature type="non-terminal residue" evidence="2">
    <location>
        <position position="1"/>
    </location>
</feature>
<dbReference type="Proteomes" id="UP000195557">
    <property type="component" value="Unassembled WGS sequence"/>
</dbReference>
<evidence type="ECO:0000313" key="2">
    <source>
        <dbReference type="EMBL" id="OUS49710.1"/>
    </source>
</evidence>
<accession>A0A1Y5IJG2</accession>
<proteinExistence type="predicted"/>
<gene>
    <name evidence="2" type="ORF">BE221DRAFT_65236</name>
</gene>
<feature type="compositionally biased region" description="Basic residues" evidence="1">
    <location>
        <begin position="18"/>
        <end position="28"/>
    </location>
</feature>
<dbReference type="AlphaFoldDB" id="A0A1Y5IJG2"/>
<sequence length="90" mass="10444">ISPTPTQSSRKSLPYSSRKPRRRLQHQRRVRAERLEAQLDDILRLVKLVTGESILRFLVRLFARGANLRPLRATRFAFLQSKLPPLDLGL</sequence>
<feature type="compositionally biased region" description="Polar residues" evidence="1">
    <location>
        <begin position="1"/>
        <end position="15"/>
    </location>
</feature>
<feature type="region of interest" description="Disordered" evidence="1">
    <location>
        <begin position="1"/>
        <end position="28"/>
    </location>
</feature>
<protein>
    <submittedName>
        <fullName evidence="2">Uncharacterized protein</fullName>
    </submittedName>
</protein>
<evidence type="ECO:0000256" key="1">
    <source>
        <dbReference type="SAM" id="MobiDB-lite"/>
    </source>
</evidence>